<proteinExistence type="predicted"/>
<feature type="compositionally biased region" description="Basic residues" evidence="1">
    <location>
        <begin position="13"/>
        <end position="22"/>
    </location>
</feature>
<accession>A0A0E9W906</accession>
<reference evidence="2" key="2">
    <citation type="journal article" date="2015" name="Fish Shellfish Immunol.">
        <title>Early steps in the European eel (Anguilla anguilla)-Vibrio vulnificus interaction in the gills: Role of the RtxA13 toxin.</title>
        <authorList>
            <person name="Callol A."/>
            <person name="Pajuelo D."/>
            <person name="Ebbesson L."/>
            <person name="Teles M."/>
            <person name="MacKenzie S."/>
            <person name="Amaro C."/>
        </authorList>
    </citation>
    <scope>NUCLEOTIDE SEQUENCE</scope>
</reference>
<reference evidence="2" key="1">
    <citation type="submission" date="2014-11" db="EMBL/GenBank/DDBJ databases">
        <authorList>
            <person name="Amaro Gonzalez C."/>
        </authorList>
    </citation>
    <scope>NUCLEOTIDE SEQUENCE</scope>
</reference>
<dbReference type="AlphaFoldDB" id="A0A0E9W906"/>
<sequence length="22" mass="2479">MFRKHFASLPHGSSHHFGRGGQ</sequence>
<evidence type="ECO:0000313" key="2">
    <source>
        <dbReference type="EMBL" id="JAH86766.1"/>
    </source>
</evidence>
<feature type="region of interest" description="Disordered" evidence="1">
    <location>
        <begin position="1"/>
        <end position="22"/>
    </location>
</feature>
<dbReference type="EMBL" id="GBXM01021811">
    <property type="protein sequence ID" value="JAH86766.1"/>
    <property type="molecule type" value="Transcribed_RNA"/>
</dbReference>
<evidence type="ECO:0000256" key="1">
    <source>
        <dbReference type="SAM" id="MobiDB-lite"/>
    </source>
</evidence>
<protein>
    <submittedName>
        <fullName evidence="2">Uncharacterized protein</fullName>
    </submittedName>
</protein>
<organism evidence="2">
    <name type="scientific">Anguilla anguilla</name>
    <name type="common">European freshwater eel</name>
    <name type="synonym">Muraena anguilla</name>
    <dbReference type="NCBI Taxonomy" id="7936"/>
    <lineage>
        <taxon>Eukaryota</taxon>
        <taxon>Metazoa</taxon>
        <taxon>Chordata</taxon>
        <taxon>Craniata</taxon>
        <taxon>Vertebrata</taxon>
        <taxon>Euteleostomi</taxon>
        <taxon>Actinopterygii</taxon>
        <taxon>Neopterygii</taxon>
        <taxon>Teleostei</taxon>
        <taxon>Anguilliformes</taxon>
        <taxon>Anguillidae</taxon>
        <taxon>Anguilla</taxon>
    </lineage>
</organism>
<name>A0A0E9W906_ANGAN</name>